<comment type="caution">
    <text evidence="8">The sequence shown here is derived from an EMBL/GenBank/DDBJ whole genome shotgun (WGS) entry which is preliminary data.</text>
</comment>
<dbReference type="AlphaFoldDB" id="A0A0U1Q2L5"/>
<keyword evidence="5 6" id="KW-0472">Membrane</keyword>
<dbReference type="STRING" id="1610491.AAV94_02195"/>
<dbReference type="Gene3D" id="1.20.120.1220">
    <property type="match status" value="1"/>
</dbReference>
<dbReference type="Proteomes" id="UP000050580">
    <property type="component" value="Unassembled WGS sequence"/>
</dbReference>
<dbReference type="GO" id="GO:0005886">
    <property type="term" value="C:plasma membrane"/>
    <property type="evidence" value="ECO:0007669"/>
    <property type="project" value="UniProtKB-SubCell"/>
</dbReference>
<reference evidence="8 9" key="1">
    <citation type="submission" date="2015-05" db="EMBL/GenBank/DDBJ databases">
        <title>Draft genome sequence of Lampropedia sp. CT6, isolated from the microbial mat of a hot water spring, located at Manikaran, India.</title>
        <authorList>
            <person name="Tripathi C."/>
            <person name="Rani P."/>
            <person name="Mahato N.K."/>
            <person name="Lal R."/>
        </authorList>
    </citation>
    <scope>NUCLEOTIDE SEQUENCE [LARGE SCALE GENOMIC DNA]</scope>
    <source>
        <strain evidence="8 9">CT6</strain>
    </source>
</reference>
<dbReference type="PATRIC" id="fig|1610491.3.peg.458"/>
<evidence type="ECO:0000256" key="2">
    <source>
        <dbReference type="ARBA" id="ARBA00022475"/>
    </source>
</evidence>
<evidence type="ECO:0000256" key="3">
    <source>
        <dbReference type="ARBA" id="ARBA00022692"/>
    </source>
</evidence>
<organism evidence="8 9">
    <name type="scientific">Lampropedia cohaerens</name>
    <dbReference type="NCBI Taxonomy" id="1610491"/>
    <lineage>
        <taxon>Bacteria</taxon>
        <taxon>Pseudomonadati</taxon>
        <taxon>Pseudomonadota</taxon>
        <taxon>Betaproteobacteria</taxon>
        <taxon>Burkholderiales</taxon>
        <taxon>Comamonadaceae</taxon>
        <taxon>Lampropedia</taxon>
    </lineage>
</organism>
<dbReference type="InterPro" id="IPR052218">
    <property type="entry name" value="Preflagellin_Peptidase"/>
</dbReference>
<evidence type="ECO:0000256" key="1">
    <source>
        <dbReference type="ARBA" id="ARBA00004651"/>
    </source>
</evidence>
<name>A0A0U1Q2L5_9BURK</name>
<dbReference type="EMBL" id="LBNQ01000010">
    <property type="protein sequence ID" value="KKW68988.1"/>
    <property type="molecule type" value="Genomic_DNA"/>
</dbReference>
<evidence type="ECO:0000313" key="8">
    <source>
        <dbReference type="EMBL" id="KKW68988.1"/>
    </source>
</evidence>
<feature type="transmembrane region" description="Helical" evidence="6">
    <location>
        <begin position="56"/>
        <end position="77"/>
    </location>
</feature>
<keyword evidence="2" id="KW-1003">Cell membrane</keyword>
<evidence type="ECO:0000313" key="9">
    <source>
        <dbReference type="Proteomes" id="UP000050580"/>
    </source>
</evidence>
<keyword evidence="9" id="KW-1185">Reference proteome</keyword>
<feature type="transmembrane region" description="Helical" evidence="6">
    <location>
        <begin position="97"/>
        <end position="120"/>
    </location>
</feature>
<keyword evidence="3 6" id="KW-0812">Transmembrane</keyword>
<evidence type="ECO:0000256" key="4">
    <source>
        <dbReference type="ARBA" id="ARBA00022989"/>
    </source>
</evidence>
<proteinExistence type="predicted"/>
<evidence type="ECO:0000256" key="6">
    <source>
        <dbReference type="SAM" id="Phobius"/>
    </source>
</evidence>
<protein>
    <submittedName>
        <fullName evidence="8">Peptidase A24</fullName>
    </submittedName>
</protein>
<dbReference type="PANTHER" id="PTHR36506">
    <property type="entry name" value="PREFLAGELLIN PEPTIDASE"/>
    <property type="match status" value="1"/>
</dbReference>
<evidence type="ECO:0000259" key="7">
    <source>
        <dbReference type="Pfam" id="PF01478"/>
    </source>
</evidence>
<dbReference type="Pfam" id="PF01478">
    <property type="entry name" value="Peptidase_A24"/>
    <property type="match status" value="1"/>
</dbReference>
<evidence type="ECO:0000256" key="5">
    <source>
        <dbReference type="ARBA" id="ARBA00023136"/>
    </source>
</evidence>
<dbReference type="InterPro" id="IPR000045">
    <property type="entry name" value="Prepilin_IV_endopep_pep"/>
</dbReference>
<dbReference type="GO" id="GO:0004190">
    <property type="term" value="F:aspartic-type endopeptidase activity"/>
    <property type="evidence" value="ECO:0007669"/>
    <property type="project" value="InterPro"/>
</dbReference>
<comment type="subcellular location">
    <subcellularLocation>
        <location evidence="1">Cell membrane</location>
        <topology evidence="1">Multi-pass membrane protein</topology>
    </subcellularLocation>
</comment>
<keyword evidence="4 6" id="KW-1133">Transmembrane helix</keyword>
<accession>A0A0U1Q2L5</accession>
<sequence>MLWNLTCWLLWLVVIAATDLNIRKVRNWMVLLGLAAGLVALFSGGQPFQVSPWGGLLGMTVAFAALLPFYALGWMGAGDVKFAAVVGLWFGLSPALLVVWLGGSLLAGLHAIAVVGWRVLQCQPLGLWLQAHVPLLARHAAAPGEALNLRFASRHRQRSIPYAGYMALCAIWVAYTTGPTL</sequence>
<feature type="transmembrane region" description="Helical" evidence="6">
    <location>
        <begin position="160"/>
        <end position="178"/>
    </location>
</feature>
<feature type="domain" description="Prepilin type IV endopeptidase peptidase" evidence="7">
    <location>
        <begin position="9"/>
        <end position="111"/>
    </location>
</feature>
<feature type="transmembrane region" description="Helical" evidence="6">
    <location>
        <begin position="26"/>
        <end position="44"/>
    </location>
</feature>
<dbReference type="PANTHER" id="PTHR36506:SF1">
    <property type="entry name" value="PREFLAGELLIN PEPTIDASE"/>
    <property type="match status" value="1"/>
</dbReference>
<gene>
    <name evidence="8" type="ORF">AAV94_02195</name>
</gene>
<dbReference type="OrthoDB" id="5953125at2"/>